<comment type="caution">
    <text evidence="2">The sequence shown here is derived from an EMBL/GenBank/DDBJ whole genome shotgun (WGS) entry which is preliminary data.</text>
</comment>
<accession>A0A8H7PWV3</accession>
<reference evidence="2" key="1">
    <citation type="submission" date="2020-12" db="EMBL/GenBank/DDBJ databases">
        <title>Metabolic potential, ecology and presence of endohyphal bacteria is reflected in genomic diversity of Mucoromycotina.</title>
        <authorList>
            <person name="Muszewska A."/>
            <person name="Okrasinska A."/>
            <person name="Steczkiewicz K."/>
            <person name="Drgas O."/>
            <person name="Orlowska M."/>
            <person name="Perlinska-Lenart U."/>
            <person name="Aleksandrzak-Piekarczyk T."/>
            <person name="Szatraj K."/>
            <person name="Zielenkiewicz U."/>
            <person name="Pilsyk S."/>
            <person name="Malc E."/>
            <person name="Mieczkowski P."/>
            <person name="Kruszewska J.S."/>
            <person name="Biernat P."/>
            <person name="Pawlowska J."/>
        </authorList>
    </citation>
    <scope>NUCLEOTIDE SEQUENCE</scope>
    <source>
        <strain evidence="2">WA0000051536</strain>
    </source>
</reference>
<protein>
    <recommendedName>
        <fullName evidence="1">Cyclin N-terminal domain-containing protein</fullName>
    </recommendedName>
</protein>
<dbReference type="SUPFAM" id="SSF47954">
    <property type="entry name" value="Cyclin-like"/>
    <property type="match status" value="1"/>
</dbReference>
<dbReference type="InterPro" id="IPR006671">
    <property type="entry name" value="Cyclin_N"/>
</dbReference>
<dbReference type="OrthoDB" id="2405707at2759"/>
<dbReference type="EMBL" id="JAEPRA010000008">
    <property type="protein sequence ID" value="KAG2181728.1"/>
    <property type="molecule type" value="Genomic_DNA"/>
</dbReference>
<dbReference type="Pfam" id="PF00134">
    <property type="entry name" value="Cyclin_N"/>
    <property type="match status" value="1"/>
</dbReference>
<dbReference type="Gene3D" id="1.10.472.10">
    <property type="entry name" value="Cyclin-like"/>
    <property type="match status" value="1"/>
</dbReference>
<keyword evidence="3" id="KW-1185">Reference proteome</keyword>
<name>A0A8H7PWV3_9FUNG</name>
<evidence type="ECO:0000313" key="3">
    <source>
        <dbReference type="Proteomes" id="UP000612746"/>
    </source>
</evidence>
<evidence type="ECO:0000259" key="1">
    <source>
        <dbReference type="Pfam" id="PF00134"/>
    </source>
</evidence>
<dbReference type="Proteomes" id="UP000612746">
    <property type="component" value="Unassembled WGS sequence"/>
</dbReference>
<sequence length="265" mass="30373">MLQKDIRFVALTSRDSIPKSISFQTTHQAVSNLETSKRSYEATLSQTLVFQVPKRQKSCPAISALHTNDYIKLISNNYPVPPYNQFPVHKAEATSLYCLPPLETKAAWIEEDRKLHRYTPSKRLLALLCSDGRHLPRQLLFTEYTAIYHLRKEVIRWIHQRIYHVALGCVYIAGKFNEETREPMIGDMVECAKYATSADKIKKVEKEILSVLGWEIRVTTPQAMLDELLSCLPEARSTPEQCAYSDQVVKAAQLYLDMASFGELY</sequence>
<feature type="domain" description="Cyclin N-terminal" evidence="1">
    <location>
        <begin position="159"/>
        <end position="216"/>
    </location>
</feature>
<evidence type="ECO:0000313" key="2">
    <source>
        <dbReference type="EMBL" id="KAG2181728.1"/>
    </source>
</evidence>
<organism evidence="2 3">
    <name type="scientific">Umbelopsis vinacea</name>
    <dbReference type="NCBI Taxonomy" id="44442"/>
    <lineage>
        <taxon>Eukaryota</taxon>
        <taxon>Fungi</taxon>
        <taxon>Fungi incertae sedis</taxon>
        <taxon>Mucoromycota</taxon>
        <taxon>Mucoromycotina</taxon>
        <taxon>Umbelopsidomycetes</taxon>
        <taxon>Umbelopsidales</taxon>
        <taxon>Umbelopsidaceae</taxon>
        <taxon>Umbelopsis</taxon>
    </lineage>
</organism>
<proteinExistence type="predicted"/>
<dbReference type="AlphaFoldDB" id="A0A8H7PWV3"/>
<dbReference type="InterPro" id="IPR036915">
    <property type="entry name" value="Cyclin-like_sf"/>
</dbReference>
<gene>
    <name evidence="2" type="ORF">INT44_008543</name>
</gene>